<name>A0A6I5RUM4_9PSED</name>
<dbReference type="InterPro" id="IPR000014">
    <property type="entry name" value="PAS"/>
</dbReference>
<dbReference type="InterPro" id="IPR013655">
    <property type="entry name" value="PAS_fold_3"/>
</dbReference>
<dbReference type="SUPFAM" id="SSF55785">
    <property type="entry name" value="PYP-like sensor domain (PAS domain)"/>
    <property type="match status" value="2"/>
</dbReference>
<gene>
    <name evidence="2" type="ORF">G3O07_18820</name>
</gene>
<evidence type="ECO:0000313" key="3">
    <source>
        <dbReference type="Proteomes" id="UP000471751"/>
    </source>
</evidence>
<dbReference type="Gene3D" id="3.30.450.20">
    <property type="entry name" value="PAS domain"/>
    <property type="match status" value="2"/>
</dbReference>
<dbReference type="Proteomes" id="UP000471751">
    <property type="component" value="Unassembled WGS sequence"/>
</dbReference>
<proteinExistence type="predicted"/>
<feature type="domain" description="PAS fold-3" evidence="1">
    <location>
        <begin position="150"/>
        <end position="236"/>
    </location>
</feature>
<accession>A0A6I5RUM4</accession>
<dbReference type="Pfam" id="PF08447">
    <property type="entry name" value="PAS_3"/>
    <property type="match status" value="1"/>
</dbReference>
<dbReference type="CDD" id="cd00130">
    <property type="entry name" value="PAS"/>
    <property type="match status" value="1"/>
</dbReference>
<protein>
    <submittedName>
        <fullName evidence="2">PAS domain-containing protein</fullName>
    </submittedName>
</protein>
<keyword evidence="3" id="KW-1185">Reference proteome</keyword>
<sequence>MPFTELASLANLLDDFPVALVVLDGEARIIGHNTHWSQRMTPTVGDLLSDAVHHEDQGLWQAFIARWKTPDPAPQALELRLIDQGNGLLWCEVSCRFKAGCALLSLQDRTSRRQQEFQLRASHRSASDLLHNLPFMIYRGRINREWTMEFVSRGCEQLTGFSAEAIEDREAGGYGRLILPEYADYIWYGVQTALLRREPYSLTYQIRCANGTVKWVQEEGTGIFTDGGEVLGIEGAIFEVRAVAAG</sequence>
<dbReference type="InterPro" id="IPR035965">
    <property type="entry name" value="PAS-like_dom_sf"/>
</dbReference>
<comment type="caution">
    <text evidence="2">The sequence shown here is derived from an EMBL/GenBank/DDBJ whole genome shotgun (WGS) entry which is preliminary data.</text>
</comment>
<dbReference type="RefSeq" id="WP_163938876.1">
    <property type="nucleotide sequence ID" value="NZ_BMQU01000003.1"/>
</dbReference>
<dbReference type="AlphaFoldDB" id="A0A6I5RUM4"/>
<evidence type="ECO:0000313" key="2">
    <source>
        <dbReference type="EMBL" id="NES11330.1"/>
    </source>
</evidence>
<dbReference type="EMBL" id="JAAHBT010000234">
    <property type="protein sequence ID" value="NES11330.1"/>
    <property type="molecule type" value="Genomic_DNA"/>
</dbReference>
<organism evidence="2 3">
    <name type="scientific">Pseudomonas laurentiana</name>
    <dbReference type="NCBI Taxonomy" id="2364649"/>
    <lineage>
        <taxon>Bacteria</taxon>
        <taxon>Pseudomonadati</taxon>
        <taxon>Pseudomonadota</taxon>
        <taxon>Gammaproteobacteria</taxon>
        <taxon>Pseudomonadales</taxon>
        <taxon>Pseudomonadaceae</taxon>
        <taxon>Pseudomonas</taxon>
    </lineage>
</organism>
<evidence type="ECO:0000259" key="1">
    <source>
        <dbReference type="Pfam" id="PF08447"/>
    </source>
</evidence>
<reference evidence="2 3" key="1">
    <citation type="submission" date="2020-02" db="EMBL/GenBank/DDBJ databases">
        <title>Broccoli isolated Pseudomonas sp.</title>
        <authorList>
            <person name="Fujikawa T."/>
            <person name="Sawada H."/>
        </authorList>
    </citation>
    <scope>NUCLEOTIDE SEQUENCE [LARGE SCALE GENOMIC DNA]</scope>
    <source>
        <strain evidence="2 3">JCM 32154</strain>
    </source>
</reference>